<comment type="cofactor">
    <cofactor evidence="12">
        <name>Fe(2+)</name>
        <dbReference type="ChEBI" id="CHEBI:29033"/>
    </cofactor>
</comment>
<comment type="similarity">
    <text evidence="2 12">Belongs to the fatty acid desaturase type 1 family.</text>
</comment>
<evidence type="ECO:0000256" key="8">
    <source>
        <dbReference type="ARBA" id="ARBA00023004"/>
    </source>
</evidence>
<keyword evidence="7 12" id="KW-0560">Oxidoreductase</keyword>
<dbReference type="GO" id="GO:0006636">
    <property type="term" value="P:unsaturated fatty acid biosynthetic process"/>
    <property type="evidence" value="ECO:0007669"/>
    <property type="project" value="TreeGrafter"/>
</dbReference>
<keyword evidence="3 12" id="KW-0444">Lipid biosynthesis</keyword>
<evidence type="ECO:0000256" key="6">
    <source>
        <dbReference type="ARBA" id="ARBA00022989"/>
    </source>
</evidence>
<feature type="domain" description="Fatty acid desaturase" evidence="13">
    <location>
        <begin position="6"/>
        <end position="172"/>
    </location>
</feature>
<evidence type="ECO:0000256" key="12">
    <source>
        <dbReference type="RuleBase" id="RU000581"/>
    </source>
</evidence>
<name>A0A1S3DH15_DIACI</name>
<keyword evidence="9" id="KW-0443">Lipid metabolism</keyword>
<dbReference type="STRING" id="121845.A0A1S3DH15"/>
<organism evidence="14 15">
    <name type="scientific">Diaphorina citri</name>
    <name type="common">Asian citrus psyllid</name>
    <dbReference type="NCBI Taxonomy" id="121845"/>
    <lineage>
        <taxon>Eukaryota</taxon>
        <taxon>Metazoa</taxon>
        <taxon>Ecdysozoa</taxon>
        <taxon>Arthropoda</taxon>
        <taxon>Hexapoda</taxon>
        <taxon>Insecta</taxon>
        <taxon>Pterygota</taxon>
        <taxon>Neoptera</taxon>
        <taxon>Paraneoptera</taxon>
        <taxon>Hemiptera</taxon>
        <taxon>Sternorrhyncha</taxon>
        <taxon>Psylloidea</taxon>
        <taxon>Psyllidae</taxon>
        <taxon>Diaphorininae</taxon>
        <taxon>Diaphorina</taxon>
    </lineage>
</organism>
<dbReference type="GeneID" id="103518316"/>
<comment type="subcellular location">
    <subcellularLocation>
        <location evidence="1">Membrane</location>
        <topology evidence="1">Multi-pass membrane protein</topology>
    </subcellularLocation>
</comment>
<dbReference type="Proteomes" id="UP000079169">
    <property type="component" value="Unplaced"/>
</dbReference>
<keyword evidence="8" id="KW-0408">Iron</keyword>
<sequence>MRLLLAIFQTIGIQYSILNWVRDHRLHHKYTDTDADPHNSTRGFFFSHIGWSLILPHPEVTEKVKVIDTSDVEKDWVVVWQYKLYAPFAVFLCYILPTWVPWYFWGEDLWVAHCVATQLRHVITLHGTFLINSVAHMWGNKPYDKNINPTENLFVSVASFGDGWHNYHHVFPWDYKNAELWNYKFNISTAFVDLCALIGWAYDLKTVPTDMIQKRVARTGMFTNVKKVKRIEYTLFILASSRVFLSYHYQLFP</sequence>
<gene>
    <name evidence="15" type="primary">LOC103518316</name>
</gene>
<evidence type="ECO:0000256" key="1">
    <source>
        <dbReference type="ARBA" id="ARBA00004141"/>
    </source>
</evidence>
<dbReference type="CDD" id="cd03505">
    <property type="entry name" value="Delta9-FADS-like"/>
    <property type="match status" value="1"/>
</dbReference>
<dbReference type="GO" id="GO:0004768">
    <property type="term" value="F:stearoyl-CoA 9-desaturase activity"/>
    <property type="evidence" value="ECO:0007669"/>
    <property type="project" value="TreeGrafter"/>
</dbReference>
<keyword evidence="10" id="KW-0472">Membrane</keyword>
<evidence type="ECO:0000256" key="5">
    <source>
        <dbReference type="ARBA" id="ARBA00022832"/>
    </source>
</evidence>
<keyword evidence="14" id="KW-1185">Reference proteome</keyword>
<keyword evidence="5" id="KW-0276">Fatty acid metabolism</keyword>
<evidence type="ECO:0000256" key="9">
    <source>
        <dbReference type="ARBA" id="ARBA00023098"/>
    </source>
</evidence>
<evidence type="ECO:0000256" key="10">
    <source>
        <dbReference type="ARBA" id="ARBA00023136"/>
    </source>
</evidence>
<evidence type="ECO:0000313" key="15">
    <source>
        <dbReference type="RefSeq" id="XP_008481602.3"/>
    </source>
</evidence>
<dbReference type="Pfam" id="PF00487">
    <property type="entry name" value="FA_desaturase"/>
    <property type="match status" value="1"/>
</dbReference>
<proteinExistence type="inferred from homology"/>
<dbReference type="InterPro" id="IPR015876">
    <property type="entry name" value="Acyl-CoA_DS"/>
</dbReference>
<dbReference type="PANTHER" id="PTHR11351">
    <property type="entry name" value="ACYL-COA DESATURASE"/>
    <property type="match status" value="1"/>
</dbReference>
<dbReference type="InterPro" id="IPR005804">
    <property type="entry name" value="FA_desaturase_dom"/>
</dbReference>
<evidence type="ECO:0000256" key="7">
    <source>
        <dbReference type="ARBA" id="ARBA00023002"/>
    </source>
</evidence>
<comment type="domain">
    <text evidence="12">The histidine box domains are involved in binding the catalytic metal ions.</text>
</comment>
<evidence type="ECO:0000256" key="3">
    <source>
        <dbReference type="ARBA" id="ARBA00022516"/>
    </source>
</evidence>
<keyword evidence="4 12" id="KW-0812">Transmembrane</keyword>
<dbReference type="GO" id="GO:0005789">
    <property type="term" value="C:endoplasmic reticulum membrane"/>
    <property type="evidence" value="ECO:0007669"/>
    <property type="project" value="TreeGrafter"/>
</dbReference>
<dbReference type="AlphaFoldDB" id="A0A1S3DH15"/>
<dbReference type="PaxDb" id="121845-A0A1S3DH15"/>
<dbReference type="PANTHER" id="PTHR11351:SF31">
    <property type="entry name" value="DESATURASE 1, ISOFORM A-RELATED"/>
    <property type="match status" value="1"/>
</dbReference>
<keyword evidence="6" id="KW-1133">Transmembrane helix</keyword>
<protein>
    <submittedName>
        <fullName evidence="15">Acyl-CoA Delta(11) desaturase-like</fullName>
    </submittedName>
</protein>
<dbReference type="RefSeq" id="XP_008481602.3">
    <property type="nucleotide sequence ID" value="XM_008483380.3"/>
</dbReference>
<dbReference type="KEGG" id="dci:103518316"/>
<evidence type="ECO:0000256" key="2">
    <source>
        <dbReference type="ARBA" id="ARBA00009295"/>
    </source>
</evidence>
<evidence type="ECO:0000313" key="14">
    <source>
        <dbReference type="Proteomes" id="UP000079169"/>
    </source>
</evidence>
<evidence type="ECO:0000256" key="4">
    <source>
        <dbReference type="ARBA" id="ARBA00022692"/>
    </source>
</evidence>
<accession>A0A1S3DH15</accession>
<keyword evidence="11 12" id="KW-0275">Fatty acid biosynthesis</keyword>
<evidence type="ECO:0000256" key="11">
    <source>
        <dbReference type="ARBA" id="ARBA00023160"/>
    </source>
</evidence>
<dbReference type="GO" id="GO:0005506">
    <property type="term" value="F:iron ion binding"/>
    <property type="evidence" value="ECO:0007669"/>
    <property type="project" value="TreeGrafter"/>
</dbReference>
<reference evidence="15" key="1">
    <citation type="submission" date="2025-08" db="UniProtKB">
        <authorList>
            <consortium name="RefSeq"/>
        </authorList>
    </citation>
    <scope>IDENTIFICATION</scope>
</reference>
<evidence type="ECO:0000259" key="13">
    <source>
        <dbReference type="Pfam" id="PF00487"/>
    </source>
</evidence>
<dbReference type="PRINTS" id="PR00075">
    <property type="entry name" value="FACDDSATRASE"/>
</dbReference>